<dbReference type="InterPro" id="IPR008964">
    <property type="entry name" value="Invasin/intimin_cell_adhesion"/>
</dbReference>
<dbReference type="EMBL" id="PGCK01000003">
    <property type="protein sequence ID" value="MCD1294339.1"/>
    <property type="molecule type" value="Genomic_DNA"/>
</dbReference>
<dbReference type="SMART" id="SM00089">
    <property type="entry name" value="PKD"/>
    <property type="match status" value="2"/>
</dbReference>
<proteinExistence type="inferred from homology"/>
<organism evidence="4 5">
    <name type="scientific">Methanooceanicella nereidis</name>
    <dbReference type="NCBI Taxonomy" id="2052831"/>
    <lineage>
        <taxon>Archaea</taxon>
        <taxon>Methanobacteriati</taxon>
        <taxon>Methanobacteriota</taxon>
        <taxon>Stenosarchaea group</taxon>
        <taxon>Methanomicrobia</taxon>
        <taxon>Methanocellales</taxon>
        <taxon>Methanocellaceae</taxon>
        <taxon>Methanooceanicella</taxon>
    </lineage>
</organism>
<keyword evidence="2" id="KW-1133">Transmembrane helix</keyword>
<feature type="domain" description="PKD" evidence="3">
    <location>
        <begin position="247"/>
        <end position="329"/>
    </location>
</feature>
<gene>
    <name evidence="4" type="ORF">CUJ83_04915</name>
</gene>
<dbReference type="InterPro" id="IPR003344">
    <property type="entry name" value="Big_1_dom"/>
</dbReference>
<dbReference type="Pfam" id="PF02369">
    <property type="entry name" value="Big_1"/>
    <property type="match status" value="1"/>
</dbReference>
<dbReference type="AlphaFoldDB" id="A0AAP2RBT3"/>
<keyword evidence="2" id="KW-0812">Transmembrane</keyword>
<comment type="similarity">
    <text evidence="1">Belongs to the intimin/invasin family.</text>
</comment>
<evidence type="ECO:0000313" key="4">
    <source>
        <dbReference type="EMBL" id="MCD1294339.1"/>
    </source>
</evidence>
<dbReference type="CDD" id="cd00146">
    <property type="entry name" value="PKD"/>
    <property type="match status" value="2"/>
</dbReference>
<feature type="transmembrane region" description="Helical" evidence="2">
    <location>
        <begin position="340"/>
        <end position="361"/>
    </location>
</feature>
<dbReference type="SUPFAM" id="SSF49299">
    <property type="entry name" value="PKD domain"/>
    <property type="match status" value="2"/>
</dbReference>
<name>A0AAP2RBT3_9EURY</name>
<evidence type="ECO:0000256" key="2">
    <source>
        <dbReference type="SAM" id="Phobius"/>
    </source>
</evidence>
<feature type="domain" description="PKD" evidence="3">
    <location>
        <begin position="159"/>
        <end position="240"/>
    </location>
</feature>
<comment type="caution">
    <text evidence="4">The sequence shown here is derived from an EMBL/GenBank/DDBJ whole genome shotgun (WGS) entry which is preliminary data.</text>
</comment>
<dbReference type="PANTHER" id="PTHR46182:SF2">
    <property type="entry name" value="FI19480P1"/>
    <property type="match status" value="1"/>
</dbReference>
<dbReference type="InterPro" id="IPR022409">
    <property type="entry name" value="PKD/Chitinase_dom"/>
</dbReference>
<dbReference type="InterPro" id="IPR025874">
    <property type="entry name" value="DZR"/>
</dbReference>
<dbReference type="SUPFAM" id="SSF49373">
    <property type="entry name" value="Invasin/intimin cell-adhesion fragments"/>
    <property type="match status" value="2"/>
</dbReference>
<accession>A0AAP2RBT3</accession>
<evidence type="ECO:0000256" key="1">
    <source>
        <dbReference type="ARBA" id="ARBA00010116"/>
    </source>
</evidence>
<evidence type="ECO:0000259" key="3">
    <source>
        <dbReference type="PROSITE" id="PS50093"/>
    </source>
</evidence>
<dbReference type="Proteomes" id="UP001320159">
    <property type="component" value="Unassembled WGS sequence"/>
</dbReference>
<dbReference type="InterPro" id="IPR029865">
    <property type="entry name" value="KIAA0319-like"/>
</dbReference>
<evidence type="ECO:0000313" key="5">
    <source>
        <dbReference type="Proteomes" id="UP001320159"/>
    </source>
</evidence>
<dbReference type="PROSITE" id="PS50093">
    <property type="entry name" value="PKD"/>
    <property type="match status" value="2"/>
</dbReference>
<dbReference type="Pfam" id="PF12773">
    <property type="entry name" value="DZR"/>
    <property type="match status" value="1"/>
</dbReference>
<keyword evidence="2" id="KW-0472">Membrane</keyword>
<dbReference type="InterPro" id="IPR000601">
    <property type="entry name" value="PKD_dom"/>
</dbReference>
<dbReference type="InterPro" id="IPR013783">
    <property type="entry name" value="Ig-like_fold"/>
</dbReference>
<protein>
    <recommendedName>
        <fullName evidence="3">PKD domain-containing protein</fullName>
    </recommendedName>
</protein>
<dbReference type="SMART" id="SM00634">
    <property type="entry name" value="BID_1"/>
    <property type="match status" value="2"/>
</dbReference>
<dbReference type="PANTHER" id="PTHR46182">
    <property type="entry name" value="FI19480P1"/>
    <property type="match status" value="1"/>
</dbReference>
<dbReference type="GO" id="GO:0031410">
    <property type="term" value="C:cytoplasmic vesicle"/>
    <property type="evidence" value="ECO:0007669"/>
    <property type="project" value="TreeGrafter"/>
</dbReference>
<dbReference type="Pfam" id="PF18911">
    <property type="entry name" value="PKD_4"/>
    <property type="match status" value="2"/>
</dbReference>
<sequence>MVIGGFTDRGIYRRLLAVLILITLLIGSAGLCTAANPTYVIPIGTYTPVVSINPAIIFSLTTKVNIDSSSFNINLDSPATITVTAKYYNDTPIVGATIKLKSSGGTLGSTTGTTNSQGKFTTTFKSSTSGVFNLNATASKSGYYDSTTNVNITVKNNPPSAYFSLSPSSGQTPLEVTFDASGSTDIGGTITTYSWNFGDGKTGTGKTVKHTYNTSGTYYPSLTVTDNLGLSNSTSGQILVGATNQPPVATFSASAVSGSSPLTVTFDASDSVDNDGTITSYAWSFSDGGSATGKVVSHTFDGEGNYTAILTVTDNMGVYSTNETLIAVEGSGGAPGLGTAAILIGALIILAILAVAIFVLLKMFQSNLQVIPKQKEAPCDGKSTIPLKVLFVNGFGKPKKQSSDVEVEFEATAGSIKNVIIPSGRELVEAVLTTSKECGPVDITAKANGKIAKAQVKFIYGKATIEMSASPDSIPADGKSSANITIKFKDGEGSYFSWIEEKNVDIKTTLGTIPGTVKISPKTPEVTTSVTSGEVSGTAIITAASGDIKGETKVVFKGLPKRFCMHCGAPMELEAPSCHKCGLTPPSGVDVKVCPTCETVLPEAAKFCYSCGARQPNMES</sequence>
<dbReference type="Gene3D" id="2.60.40.10">
    <property type="entry name" value="Immunoglobulins"/>
    <property type="match status" value="5"/>
</dbReference>
<dbReference type="GO" id="GO:0016020">
    <property type="term" value="C:membrane"/>
    <property type="evidence" value="ECO:0007669"/>
    <property type="project" value="TreeGrafter"/>
</dbReference>
<dbReference type="InterPro" id="IPR035986">
    <property type="entry name" value="PKD_dom_sf"/>
</dbReference>
<keyword evidence="5" id="KW-1185">Reference proteome</keyword>
<reference evidence="4 5" key="1">
    <citation type="submission" date="2017-11" db="EMBL/GenBank/DDBJ databases">
        <title>Isolation and Characterization of Family Methanocellaceae Species from Potential Methane Hydrate Area Offshore Southwestern Taiwan.</title>
        <authorList>
            <person name="Zhang W.-L."/>
            <person name="Chen W.-C."/>
            <person name="Lai M.-C."/>
            <person name="Chen S.-C."/>
        </authorList>
    </citation>
    <scope>NUCLEOTIDE SEQUENCE [LARGE SCALE GENOMIC DNA]</scope>
    <source>
        <strain evidence="4 5">CWC-04</strain>
    </source>
</reference>